<feature type="compositionally biased region" description="Acidic residues" evidence="7">
    <location>
        <begin position="15"/>
        <end position="27"/>
    </location>
</feature>
<comment type="similarity">
    <text evidence="2 6">Belongs to the CSM3 family.</text>
</comment>
<evidence type="ECO:0000256" key="6">
    <source>
        <dbReference type="RuleBase" id="RU366049"/>
    </source>
</evidence>
<name>A0ABD3QLN9_9STRA</name>
<dbReference type="GO" id="GO:0031297">
    <property type="term" value="P:replication fork processing"/>
    <property type="evidence" value="ECO:0007669"/>
    <property type="project" value="UniProtKB-UniRule"/>
</dbReference>
<evidence type="ECO:0000313" key="10">
    <source>
        <dbReference type="Proteomes" id="UP001516023"/>
    </source>
</evidence>
<feature type="compositionally biased region" description="Polar residues" evidence="7">
    <location>
        <begin position="446"/>
        <end position="456"/>
    </location>
</feature>
<keyword evidence="10" id="KW-1185">Reference proteome</keyword>
<evidence type="ECO:0000256" key="2">
    <source>
        <dbReference type="ARBA" id="ARBA00006075"/>
    </source>
</evidence>
<dbReference type="Pfam" id="PF07962">
    <property type="entry name" value="Swi3"/>
    <property type="match status" value="1"/>
</dbReference>
<feature type="compositionally biased region" description="Basic and acidic residues" evidence="7">
    <location>
        <begin position="424"/>
        <end position="445"/>
    </location>
</feature>
<evidence type="ECO:0000256" key="7">
    <source>
        <dbReference type="SAM" id="MobiDB-lite"/>
    </source>
</evidence>
<dbReference type="EMBL" id="JABMIG020000029">
    <property type="protein sequence ID" value="KAL3801109.1"/>
    <property type="molecule type" value="Genomic_DNA"/>
</dbReference>
<keyword evidence="5 6" id="KW-0131">Cell cycle</keyword>
<organism evidence="9 10">
    <name type="scientific">Cyclotella cryptica</name>
    <dbReference type="NCBI Taxonomy" id="29204"/>
    <lineage>
        <taxon>Eukaryota</taxon>
        <taxon>Sar</taxon>
        <taxon>Stramenopiles</taxon>
        <taxon>Ochrophyta</taxon>
        <taxon>Bacillariophyta</taxon>
        <taxon>Coscinodiscophyceae</taxon>
        <taxon>Thalassiosirophycidae</taxon>
        <taxon>Stephanodiscales</taxon>
        <taxon>Stephanodiscaceae</taxon>
        <taxon>Cyclotella</taxon>
    </lineage>
</organism>
<feature type="domain" description="Chromosome segregation in meiosis protein 3" evidence="8">
    <location>
        <begin position="78"/>
        <end position="185"/>
    </location>
</feature>
<feature type="region of interest" description="Disordered" evidence="7">
    <location>
        <begin position="411"/>
        <end position="514"/>
    </location>
</feature>
<dbReference type="Proteomes" id="UP001516023">
    <property type="component" value="Unassembled WGS sequence"/>
</dbReference>
<evidence type="ECO:0000259" key="8">
    <source>
        <dbReference type="Pfam" id="PF07962"/>
    </source>
</evidence>
<accession>A0ABD3QLN9</accession>
<keyword evidence="4 6" id="KW-0539">Nucleus</keyword>
<proteinExistence type="inferred from homology"/>
<comment type="subcellular location">
    <subcellularLocation>
        <location evidence="1 6">Nucleus</location>
    </subcellularLocation>
</comment>
<dbReference type="PANTHER" id="PTHR13220:SF11">
    <property type="entry name" value="TIMELESS-INTERACTING PROTEIN"/>
    <property type="match status" value="1"/>
</dbReference>
<comment type="function">
    <text evidence="6">Plays an important role in the control of DNA replication and the maintenance of replication fork stability.</text>
</comment>
<evidence type="ECO:0000313" key="9">
    <source>
        <dbReference type="EMBL" id="KAL3801109.1"/>
    </source>
</evidence>
<evidence type="ECO:0000256" key="1">
    <source>
        <dbReference type="ARBA" id="ARBA00004123"/>
    </source>
</evidence>
<sequence>MSYATANRPPRHNDDDDQLDSEEEEEERLLSAEHGEASEDGPSRRKRTVNSTGFSEADAAAAKEFEEKVRAKKPRPALTPADLKGPKGLVVVRRSFPRQCKFRDPPSSKRAIGTGVKSSKFAQKMNQEAQITAAANYARSLMSSYRSFARSLFPSLAPDDVLLKIEDMGSKKEIKDYLQIMRNEMRREYLEGIYGEEKTERLLHELECGVSRPVETMVDDDYVPVNRMMGHAVLNHGEVGADVVVNEEERGSLVAFANHSRKEKDDIEDSVPNDVATDVSDGVDEQEELELVHQNEPLQENEDEVMGGNPCYFENEKPSGSEEIITEDDAAESAPTTQCSETCLETQETSFCPPTEDNEICVDGMNDTEQAANDVAALDGSMSKTDPGEDKFLQSEELAHSSATQETLTLVESQFDDEDQPSETENKTLRENVEAENRTTEEVPENKQSIEAQFNNSEDERFSQSNISIESTFEVKEGSQDKNAMVRNNEGDYQDNYMHPGQMPTEPSQLSMEY</sequence>
<reference evidence="9 10" key="1">
    <citation type="journal article" date="2020" name="G3 (Bethesda)">
        <title>Improved Reference Genome for Cyclotella cryptica CCMP332, a Model for Cell Wall Morphogenesis, Salinity Adaptation, and Lipid Production in Diatoms (Bacillariophyta).</title>
        <authorList>
            <person name="Roberts W.R."/>
            <person name="Downey K.M."/>
            <person name="Ruck E.C."/>
            <person name="Traller J.C."/>
            <person name="Alverson A.J."/>
        </authorList>
    </citation>
    <scope>NUCLEOTIDE SEQUENCE [LARGE SCALE GENOMIC DNA]</scope>
    <source>
        <strain evidence="9 10">CCMP332</strain>
    </source>
</reference>
<dbReference type="GO" id="GO:0005634">
    <property type="term" value="C:nucleus"/>
    <property type="evidence" value="ECO:0007669"/>
    <property type="project" value="UniProtKB-SubCell"/>
</dbReference>
<evidence type="ECO:0000256" key="5">
    <source>
        <dbReference type="ARBA" id="ARBA00023306"/>
    </source>
</evidence>
<keyword evidence="3 6" id="KW-0227">DNA damage</keyword>
<gene>
    <name evidence="9" type="ORF">HJC23_002402</name>
</gene>
<feature type="region of interest" description="Disordered" evidence="7">
    <location>
        <begin position="1"/>
        <end position="84"/>
    </location>
</feature>
<dbReference type="GO" id="GO:0000076">
    <property type="term" value="P:DNA replication checkpoint signaling"/>
    <property type="evidence" value="ECO:0007669"/>
    <property type="project" value="UniProtKB-UniRule"/>
</dbReference>
<feature type="compositionally biased region" description="Basic and acidic residues" evidence="7">
    <location>
        <begin position="28"/>
        <end position="43"/>
    </location>
</feature>
<dbReference type="InterPro" id="IPR040038">
    <property type="entry name" value="TIPIN/Csm3/Swi3"/>
</dbReference>
<feature type="compositionally biased region" description="Polar residues" evidence="7">
    <location>
        <begin position="505"/>
        <end position="514"/>
    </location>
</feature>
<dbReference type="PANTHER" id="PTHR13220">
    <property type="entry name" value="TIMELESS INTERACTING-RELATED"/>
    <property type="match status" value="1"/>
</dbReference>
<dbReference type="GO" id="GO:0006974">
    <property type="term" value="P:DNA damage response"/>
    <property type="evidence" value="ECO:0007669"/>
    <property type="project" value="UniProtKB-KW"/>
</dbReference>
<comment type="caution">
    <text evidence="9">The sequence shown here is derived from an EMBL/GenBank/DDBJ whole genome shotgun (WGS) entry which is preliminary data.</text>
</comment>
<evidence type="ECO:0000256" key="4">
    <source>
        <dbReference type="ARBA" id="ARBA00023242"/>
    </source>
</evidence>
<protein>
    <recommendedName>
        <fullName evidence="8">Chromosome segregation in meiosis protein 3 domain-containing protein</fullName>
    </recommendedName>
</protein>
<dbReference type="AlphaFoldDB" id="A0ABD3QLN9"/>
<dbReference type="InterPro" id="IPR012923">
    <property type="entry name" value="Csm3"/>
</dbReference>
<evidence type="ECO:0000256" key="3">
    <source>
        <dbReference type="ARBA" id="ARBA00022763"/>
    </source>
</evidence>